<gene>
    <name evidence="1" type="ORF">LSAA_74</name>
</gene>
<evidence type="ECO:0000313" key="2">
    <source>
        <dbReference type="Proteomes" id="UP000675881"/>
    </source>
</evidence>
<dbReference type="AlphaFoldDB" id="A0A817FBN1"/>
<accession>A0A817FBN1</accession>
<evidence type="ECO:0000313" key="1">
    <source>
        <dbReference type="EMBL" id="CAF2741573.1"/>
    </source>
</evidence>
<dbReference type="Proteomes" id="UP000675881">
    <property type="component" value="Unassembled WGS sequence"/>
</dbReference>
<proteinExistence type="predicted"/>
<name>A0A817FBN1_LEPSM</name>
<keyword evidence="2" id="KW-1185">Reference proteome</keyword>
<protein>
    <submittedName>
        <fullName evidence="1">RAB40</fullName>
    </submittedName>
</protein>
<dbReference type="EMBL" id="CAJNVT010000012">
    <property type="protein sequence ID" value="CAF2741573.1"/>
    <property type="molecule type" value="Genomic_DNA"/>
</dbReference>
<dbReference type="OrthoDB" id="6339763at2759"/>
<organism evidence="1 2">
    <name type="scientific">Lepeophtheirus salmonis</name>
    <name type="common">Salmon louse</name>
    <name type="synonym">Caligus salmonis</name>
    <dbReference type="NCBI Taxonomy" id="72036"/>
    <lineage>
        <taxon>Eukaryota</taxon>
        <taxon>Metazoa</taxon>
        <taxon>Ecdysozoa</taxon>
        <taxon>Arthropoda</taxon>
        <taxon>Crustacea</taxon>
        <taxon>Multicrustacea</taxon>
        <taxon>Hexanauplia</taxon>
        <taxon>Copepoda</taxon>
        <taxon>Siphonostomatoida</taxon>
        <taxon>Caligidae</taxon>
        <taxon>Lepeophtheirus</taxon>
    </lineage>
</organism>
<comment type="caution">
    <text evidence="1">The sequence shown here is derived from an EMBL/GenBank/DDBJ whole genome shotgun (WGS) entry which is preliminary data.</text>
</comment>
<reference evidence="1" key="1">
    <citation type="submission" date="2021-02" db="EMBL/GenBank/DDBJ databases">
        <authorList>
            <person name="Bekaert M."/>
        </authorList>
    </citation>
    <scope>NUCLEOTIDE SEQUENCE</scope>
    <source>
        <strain evidence="1">IoA-00</strain>
    </source>
</reference>
<sequence>MVYGFLHIGRVGSVFATLSITLERIDSLKTSRQNEVEDYAEKNSMGFFEVSPLVNFNISESFIELARMALKRNGIEKLWRLNKVSSLYELCADTIVNRTSVYGID</sequence>